<reference evidence="1 2" key="1">
    <citation type="submission" date="2015-01" db="EMBL/GenBank/DDBJ databases">
        <title>Evolution of Trichinella species and genotypes.</title>
        <authorList>
            <person name="Korhonen P.K."/>
            <person name="Edoardo P."/>
            <person name="Giuseppe L.R."/>
            <person name="Gasser R.B."/>
        </authorList>
    </citation>
    <scope>NUCLEOTIDE SEQUENCE [LARGE SCALE GENOMIC DNA]</scope>
    <source>
        <strain evidence="1">ISS470</strain>
    </source>
</reference>
<accession>A0A0V1FID7</accession>
<evidence type="ECO:0000313" key="2">
    <source>
        <dbReference type="Proteomes" id="UP000054995"/>
    </source>
</evidence>
<dbReference type="AlphaFoldDB" id="A0A0V1FID7"/>
<protein>
    <submittedName>
        <fullName evidence="1">Uncharacterized protein</fullName>
    </submittedName>
</protein>
<proteinExistence type="predicted"/>
<dbReference type="Proteomes" id="UP000054995">
    <property type="component" value="Unassembled WGS sequence"/>
</dbReference>
<evidence type="ECO:0000313" key="1">
    <source>
        <dbReference type="EMBL" id="KRY85802.1"/>
    </source>
</evidence>
<dbReference type="EMBL" id="JYDT01000083">
    <property type="protein sequence ID" value="KRY85802.1"/>
    <property type="molecule type" value="Genomic_DNA"/>
</dbReference>
<name>A0A0V1FID7_TRIPS</name>
<gene>
    <name evidence="1" type="ORF">T4D_16852</name>
</gene>
<keyword evidence="2" id="KW-1185">Reference proteome</keyword>
<comment type="caution">
    <text evidence="1">The sequence shown here is derived from an EMBL/GenBank/DDBJ whole genome shotgun (WGS) entry which is preliminary data.</text>
</comment>
<sequence>MKLICMLFELASKNVMRSFPAGELFAVPLRPINLFNNSDEEESRARCRSLACKCSTFVAFYHCQPVDCNHKLLTH</sequence>
<dbReference type="OrthoDB" id="5919921at2759"/>
<organism evidence="1 2">
    <name type="scientific">Trichinella pseudospiralis</name>
    <name type="common">Parasitic roundworm</name>
    <dbReference type="NCBI Taxonomy" id="6337"/>
    <lineage>
        <taxon>Eukaryota</taxon>
        <taxon>Metazoa</taxon>
        <taxon>Ecdysozoa</taxon>
        <taxon>Nematoda</taxon>
        <taxon>Enoplea</taxon>
        <taxon>Dorylaimia</taxon>
        <taxon>Trichinellida</taxon>
        <taxon>Trichinellidae</taxon>
        <taxon>Trichinella</taxon>
    </lineage>
</organism>